<organism evidence="2 3">
    <name type="scientific">Allokutzneria oryzae</name>
    <dbReference type="NCBI Taxonomy" id="1378989"/>
    <lineage>
        <taxon>Bacteria</taxon>
        <taxon>Bacillati</taxon>
        <taxon>Actinomycetota</taxon>
        <taxon>Actinomycetes</taxon>
        <taxon>Pseudonocardiales</taxon>
        <taxon>Pseudonocardiaceae</taxon>
        <taxon>Allokutzneria</taxon>
    </lineage>
</organism>
<sequence>MRIYRTTGGGEAVQRRYEELLDMWPVPAERVTVPTRFGETFVLVFGAEDAPPLLALQGSGGNAAMWLPNAEELAKRHRVYAVDVVGEPGLSAPNRLELGTEEHALWMDDVLQGLGLKEPVAVVGISLGGWLAIDYASRRPERVSRLALLVPGGVGKFRKGLVVKLLAYSLLGELGRRKSLASAIGVGGPVNEWSSTIGDFVLLIFKHFKPRTGLPTFDDDALRRLSMPVFVMVGAKDPMMDSATTARRFRESVPHAMVQVLPEAGHDLSHQIPEVLGFTASGT</sequence>
<dbReference type="Pfam" id="PF00561">
    <property type="entry name" value="Abhydrolase_1"/>
    <property type="match status" value="1"/>
</dbReference>
<feature type="domain" description="AB hydrolase-1" evidence="1">
    <location>
        <begin position="51"/>
        <end position="151"/>
    </location>
</feature>
<protein>
    <submittedName>
        <fullName evidence="2">Alpha/beta fold hydrolase</fullName>
    </submittedName>
</protein>
<keyword evidence="2" id="KW-0378">Hydrolase</keyword>
<evidence type="ECO:0000313" key="3">
    <source>
        <dbReference type="Proteomes" id="UP001589693"/>
    </source>
</evidence>
<dbReference type="InterPro" id="IPR000073">
    <property type="entry name" value="AB_hydrolase_1"/>
</dbReference>
<accession>A0ABV6A1J9</accession>
<dbReference type="SUPFAM" id="SSF53474">
    <property type="entry name" value="alpha/beta-Hydrolases"/>
    <property type="match status" value="1"/>
</dbReference>
<dbReference type="GO" id="GO:0016787">
    <property type="term" value="F:hydrolase activity"/>
    <property type="evidence" value="ECO:0007669"/>
    <property type="project" value="UniProtKB-KW"/>
</dbReference>
<evidence type="ECO:0000259" key="1">
    <source>
        <dbReference type="Pfam" id="PF00561"/>
    </source>
</evidence>
<gene>
    <name evidence="2" type="ORF">ACFFQA_23840</name>
</gene>
<evidence type="ECO:0000313" key="2">
    <source>
        <dbReference type="EMBL" id="MFB9906978.1"/>
    </source>
</evidence>
<keyword evidence="3" id="KW-1185">Reference proteome</keyword>
<dbReference type="EMBL" id="JBHLZU010000019">
    <property type="protein sequence ID" value="MFB9906978.1"/>
    <property type="molecule type" value="Genomic_DNA"/>
</dbReference>
<dbReference type="InterPro" id="IPR029058">
    <property type="entry name" value="AB_hydrolase_fold"/>
</dbReference>
<proteinExistence type="predicted"/>
<dbReference type="InterPro" id="IPR050266">
    <property type="entry name" value="AB_hydrolase_sf"/>
</dbReference>
<comment type="caution">
    <text evidence="2">The sequence shown here is derived from an EMBL/GenBank/DDBJ whole genome shotgun (WGS) entry which is preliminary data.</text>
</comment>
<dbReference type="PRINTS" id="PR00111">
    <property type="entry name" value="ABHYDROLASE"/>
</dbReference>
<dbReference type="PANTHER" id="PTHR43798">
    <property type="entry name" value="MONOACYLGLYCEROL LIPASE"/>
    <property type="match status" value="1"/>
</dbReference>
<reference evidence="2 3" key="1">
    <citation type="submission" date="2024-09" db="EMBL/GenBank/DDBJ databases">
        <authorList>
            <person name="Sun Q."/>
            <person name="Mori K."/>
        </authorList>
    </citation>
    <scope>NUCLEOTIDE SEQUENCE [LARGE SCALE GENOMIC DNA]</scope>
    <source>
        <strain evidence="2 3">TBRC 7907</strain>
    </source>
</reference>
<dbReference type="Proteomes" id="UP001589693">
    <property type="component" value="Unassembled WGS sequence"/>
</dbReference>
<dbReference type="RefSeq" id="WP_377856282.1">
    <property type="nucleotide sequence ID" value="NZ_JBHLZU010000019.1"/>
</dbReference>
<name>A0ABV6A1J9_9PSEU</name>
<dbReference type="Gene3D" id="3.40.50.1820">
    <property type="entry name" value="alpha/beta hydrolase"/>
    <property type="match status" value="1"/>
</dbReference>